<comment type="similarity">
    <text evidence="1">Belongs to the BlaI transcriptional regulatory family.</text>
</comment>
<evidence type="ECO:0000256" key="2">
    <source>
        <dbReference type="ARBA" id="ARBA00023015"/>
    </source>
</evidence>
<sequence>MNDPTRRQAGELESAVLAALWAADRPLTAPEVQQSLPGELARTTVATILARLYDKGSVRRTRQGRGFAYSAAVEDPAALSAQRMHSELDRGGDRPGTLARFISRLSADDEEVVRALLAASADPQDPR</sequence>
<protein>
    <submittedName>
        <fullName evidence="5">BlaI/MecI/CopY family transcriptional regulator</fullName>
    </submittedName>
</protein>
<evidence type="ECO:0000256" key="4">
    <source>
        <dbReference type="ARBA" id="ARBA00023163"/>
    </source>
</evidence>
<evidence type="ECO:0000313" key="5">
    <source>
        <dbReference type="EMBL" id="GAA4876596.1"/>
    </source>
</evidence>
<dbReference type="InterPro" id="IPR036390">
    <property type="entry name" value="WH_DNA-bd_sf"/>
</dbReference>
<proteinExistence type="inferred from homology"/>
<accession>A0ABP9EE25</accession>
<evidence type="ECO:0000256" key="3">
    <source>
        <dbReference type="ARBA" id="ARBA00023125"/>
    </source>
</evidence>
<dbReference type="RefSeq" id="WP_345700508.1">
    <property type="nucleotide sequence ID" value="NZ_BAABIS010000001.1"/>
</dbReference>
<comment type="caution">
    <text evidence="5">The sequence shown here is derived from an EMBL/GenBank/DDBJ whole genome shotgun (WGS) entry which is preliminary data.</text>
</comment>
<name>A0ABP9EE25_9ACTN</name>
<dbReference type="Pfam" id="PF03965">
    <property type="entry name" value="Penicillinase_R"/>
    <property type="match status" value="1"/>
</dbReference>
<reference evidence="6" key="1">
    <citation type="journal article" date="2019" name="Int. J. Syst. Evol. Microbiol.">
        <title>The Global Catalogue of Microorganisms (GCM) 10K type strain sequencing project: providing services to taxonomists for standard genome sequencing and annotation.</title>
        <authorList>
            <consortium name="The Broad Institute Genomics Platform"/>
            <consortium name="The Broad Institute Genome Sequencing Center for Infectious Disease"/>
            <person name="Wu L."/>
            <person name="Ma J."/>
        </authorList>
    </citation>
    <scope>NUCLEOTIDE SEQUENCE [LARGE SCALE GENOMIC DNA]</scope>
    <source>
        <strain evidence="6">JCM 13006</strain>
    </source>
</reference>
<evidence type="ECO:0000256" key="1">
    <source>
        <dbReference type="ARBA" id="ARBA00011046"/>
    </source>
</evidence>
<dbReference type="InterPro" id="IPR005650">
    <property type="entry name" value="BlaI_family"/>
</dbReference>
<gene>
    <name evidence="5" type="ORF">GCM10023235_65410</name>
</gene>
<keyword evidence="4" id="KW-0804">Transcription</keyword>
<dbReference type="SUPFAM" id="SSF46785">
    <property type="entry name" value="Winged helix' DNA-binding domain"/>
    <property type="match status" value="1"/>
</dbReference>
<keyword evidence="2" id="KW-0805">Transcription regulation</keyword>
<keyword evidence="3" id="KW-0238">DNA-binding</keyword>
<evidence type="ECO:0000313" key="6">
    <source>
        <dbReference type="Proteomes" id="UP001501752"/>
    </source>
</evidence>
<dbReference type="Gene3D" id="1.10.10.10">
    <property type="entry name" value="Winged helix-like DNA-binding domain superfamily/Winged helix DNA-binding domain"/>
    <property type="match status" value="1"/>
</dbReference>
<dbReference type="InterPro" id="IPR036388">
    <property type="entry name" value="WH-like_DNA-bd_sf"/>
</dbReference>
<organism evidence="5 6">
    <name type="scientific">Kitasatospora terrestris</name>
    <dbReference type="NCBI Taxonomy" id="258051"/>
    <lineage>
        <taxon>Bacteria</taxon>
        <taxon>Bacillati</taxon>
        <taxon>Actinomycetota</taxon>
        <taxon>Actinomycetes</taxon>
        <taxon>Kitasatosporales</taxon>
        <taxon>Streptomycetaceae</taxon>
        <taxon>Kitasatospora</taxon>
    </lineage>
</organism>
<dbReference type="EMBL" id="BAABIS010000001">
    <property type="protein sequence ID" value="GAA4876596.1"/>
    <property type="molecule type" value="Genomic_DNA"/>
</dbReference>
<keyword evidence="6" id="KW-1185">Reference proteome</keyword>
<dbReference type="Proteomes" id="UP001501752">
    <property type="component" value="Unassembled WGS sequence"/>
</dbReference>